<dbReference type="Gene3D" id="1.10.357.10">
    <property type="entry name" value="Tetracycline Repressor, domain 2"/>
    <property type="match status" value="1"/>
</dbReference>
<dbReference type="PANTHER" id="PTHR30055">
    <property type="entry name" value="HTH-TYPE TRANSCRIPTIONAL REGULATOR RUTR"/>
    <property type="match status" value="1"/>
</dbReference>
<dbReference type="SUPFAM" id="SSF46689">
    <property type="entry name" value="Homeodomain-like"/>
    <property type="match status" value="1"/>
</dbReference>
<evidence type="ECO:0000313" key="5">
    <source>
        <dbReference type="EMBL" id="KRK11673.1"/>
    </source>
</evidence>
<accession>A0A0R1EQY2</accession>
<dbReference type="PRINTS" id="PR00455">
    <property type="entry name" value="HTHTETR"/>
</dbReference>
<dbReference type="InterPro" id="IPR023772">
    <property type="entry name" value="DNA-bd_HTH_TetR-type_CS"/>
</dbReference>
<evidence type="ECO:0000256" key="2">
    <source>
        <dbReference type="PROSITE-ProRule" id="PRU00335"/>
    </source>
</evidence>
<comment type="caution">
    <text evidence="5">The sequence shown here is derived from an EMBL/GenBank/DDBJ whole genome shotgun (WGS) entry which is preliminary data.</text>
</comment>
<dbReference type="InterPro" id="IPR009057">
    <property type="entry name" value="Homeodomain-like_sf"/>
</dbReference>
<evidence type="ECO:0000259" key="4">
    <source>
        <dbReference type="PROSITE" id="PS50977"/>
    </source>
</evidence>
<dbReference type="AlphaFoldDB" id="A0A0R1EQY2"/>
<feature type="signal peptide" evidence="3">
    <location>
        <begin position="1"/>
        <end position="29"/>
    </location>
</feature>
<protein>
    <submittedName>
        <fullName evidence="5">TetR family transcriptional regulator</fullName>
    </submittedName>
</protein>
<feature type="domain" description="HTH tetR-type" evidence="4">
    <location>
        <begin position="9"/>
        <end position="69"/>
    </location>
</feature>
<dbReference type="PATRIC" id="fig|1423816.3.peg.997"/>
<gene>
    <name evidence="5" type="ORF">FD51_GL000962</name>
</gene>
<evidence type="ECO:0000256" key="1">
    <source>
        <dbReference type="ARBA" id="ARBA00023125"/>
    </source>
</evidence>
<dbReference type="GO" id="GO:0003700">
    <property type="term" value="F:DNA-binding transcription factor activity"/>
    <property type="evidence" value="ECO:0007669"/>
    <property type="project" value="TreeGrafter"/>
</dbReference>
<feature type="chain" id="PRO_5039558953" evidence="3">
    <location>
        <begin position="30"/>
        <end position="199"/>
    </location>
</feature>
<name>A0A0R1EQY2_LACZE</name>
<dbReference type="PANTHER" id="PTHR30055:SF226">
    <property type="entry name" value="HTH-TYPE TRANSCRIPTIONAL REGULATOR PKSA"/>
    <property type="match status" value="1"/>
</dbReference>
<organism evidence="5 6">
    <name type="scientific">Lacticaseibacillus zeae DSM 20178 = KCTC 3804</name>
    <dbReference type="NCBI Taxonomy" id="1423816"/>
    <lineage>
        <taxon>Bacteria</taxon>
        <taxon>Bacillati</taxon>
        <taxon>Bacillota</taxon>
        <taxon>Bacilli</taxon>
        <taxon>Lactobacillales</taxon>
        <taxon>Lactobacillaceae</taxon>
        <taxon>Lacticaseibacillus</taxon>
    </lineage>
</organism>
<dbReference type="Pfam" id="PF00440">
    <property type="entry name" value="TetR_N"/>
    <property type="match status" value="1"/>
</dbReference>
<dbReference type="InterPro" id="IPR050109">
    <property type="entry name" value="HTH-type_TetR-like_transc_reg"/>
</dbReference>
<evidence type="ECO:0000256" key="3">
    <source>
        <dbReference type="SAM" id="SignalP"/>
    </source>
</evidence>
<feature type="DNA-binding region" description="H-T-H motif" evidence="2">
    <location>
        <begin position="32"/>
        <end position="51"/>
    </location>
</feature>
<reference evidence="5 6" key="1">
    <citation type="journal article" date="2015" name="Genome Announc.">
        <title>Expanding the biotechnology potential of lactobacilli through comparative genomics of 213 strains and associated genera.</title>
        <authorList>
            <person name="Sun Z."/>
            <person name="Harris H.M."/>
            <person name="McCann A."/>
            <person name="Guo C."/>
            <person name="Argimon S."/>
            <person name="Zhang W."/>
            <person name="Yang X."/>
            <person name="Jeffery I.B."/>
            <person name="Cooney J.C."/>
            <person name="Kagawa T.F."/>
            <person name="Liu W."/>
            <person name="Song Y."/>
            <person name="Salvetti E."/>
            <person name="Wrobel A."/>
            <person name="Rasinkangas P."/>
            <person name="Parkhill J."/>
            <person name="Rea M.C."/>
            <person name="O'Sullivan O."/>
            <person name="Ritari J."/>
            <person name="Douillard F.P."/>
            <person name="Paul Ross R."/>
            <person name="Yang R."/>
            <person name="Briner A.E."/>
            <person name="Felis G.E."/>
            <person name="de Vos W.M."/>
            <person name="Barrangou R."/>
            <person name="Klaenhammer T.R."/>
            <person name="Caufield P.W."/>
            <person name="Cui Y."/>
            <person name="Zhang H."/>
            <person name="O'Toole P.W."/>
        </authorList>
    </citation>
    <scope>NUCLEOTIDE SEQUENCE [LARGE SCALE GENOMIC DNA]</scope>
    <source>
        <strain evidence="5 6">DSM 20178</strain>
    </source>
</reference>
<keyword evidence="1 2" id="KW-0238">DNA-binding</keyword>
<dbReference type="RefSeq" id="WP_010492543.1">
    <property type="nucleotide sequence ID" value="NZ_AZCT01000015.1"/>
</dbReference>
<dbReference type="eggNOG" id="COG1309">
    <property type="taxonomic scope" value="Bacteria"/>
</dbReference>
<dbReference type="PROSITE" id="PS01081">
    <property type="entry name" value="HTH_TETR_1"/>
    <property type="match status" value="1"/>
</dbReference>
<sequence length="199" mass="22178">MNQREQRKKATIARILAAAQTLFMTNGYASVTTRMIAEASNVQQPLLYHYFGTKEKLYLAVVMQVSDTMAAKIASAQTGSGSLAAKVNHLGHVLTDDNDMNLQMVIHDIANLKASARGRVFKAWQDSLLAPLDRFFAGFQSELLEAYQPREVTLYFLNVLAVYLRPANTAENGGFQQQLPLDRALQMFCTGVSRTEEEK</sequence>
<dbReference type="Proteomes" id="UP000051984">
    <property type="component" value="Unassembled WGS sequence"/>
</dbReference>
<evidence type="ECO:0000313" key="6">
    <source>
        <dbReference type="Proteomes" id="UP000051984"/>
    </source>
</evidence>
<dbReference type="InterPro" id="IPR001647">
    <property type="entry name" value="HTH_TetR"/>
</dbReference>
<keyword evidence="3" id="KW-0732">Signal</keyword>
<dbReference type="PROSITE" id="PS50977">
    <property type="entry name" value="HTH_TETR_2"/>
    <property type="match status" value="1"/>
</dbReference>
<dbReference type="GO" id="GO:0000976">
    <property type="term" value="F:transcription cis-regulatory region binding"/>
    <property type="evidence" value="ECO:0007669"/>
    <property type="project" value="TreeGrafter"/>
</dbReference>
<dbReference type="EMBL" id="AZCT01000015">
    <property type="protein sequence ID" value="KRK11673.1"/>
    <property type="molecule type" value="Genomic_DNA"/>
</dbReference>
<proteinExistence type="predicted"/>